<dbReference type="EMBL" id="DVIT01000012">
    <property type="protein sequence ID" value="HIS46442.1"/>
    <property type="molecule type" value="Genomic_DNA"/>
</dbReference>
<dbReference type="PRINTS" id="PR00080">
    <property type="entry name" value="SDRFAMILY"/>
</dbReference>
<evidence type="ECO:0000256" key="1">
    <source>
        <dbReference type="ARBA" id="ARBA00006484"/>
    </source>
</evidence>
<dbReference type="InterPro" id="IPR057326">
    <property type="entry name" value="KR_dom"/>
</dbReference>
<sequence length="251" mass="26977">MSDYPCKKTVLITGSGRGIGRAAALYFAGRQDISWNIVINSGHNPAQLEESAALIRRESGASCLALSADVGDYAQCSRMFDQIRQTFGSVDVLVNNAGTAHIGLFTDMEPRQWEDLLRTNLLSVLNCCHLAVPDMVQKKSGKIINISSVWGNVGASCEAVYSASKGGINAFTKALAKELAPSHIQVNAIACGMIDTDMNRCLSEEDYQAIIDEIPACRMGTPDEVAALIYDLATGHDYLTGQVITLDGGWI</sequence>
<dbReference type="InterPro" id="IPR036291">
    <property type="entry name" value="NAD(P)-bd_dom_sf"/>
</dbReference>
<gene>
    <name evidence="5" type="ORF">IAB46_02605</name>
</gene>
<dbReference type="AlphaFoldDB" id="A0A9D1F3I2"/>
<proteinExistence type="inferred from homology"/>
<dbReference type="NCBIfam" id="NF047420">
    <property type="entry name" value="EF_P_mod_YmfI"/>
    <property type="match status" value="1"/>
</dbReference>
<dbReference type="GO" id="GO:0016616">
    <property type="term" value="F:oxidoreductase activity, acting on the CH-OH group of donors, NAD or NADP as acceptor"/>
    <property type="evidence" value="ECO:0007669"/>
    <property type="project" value="UniProtKB-ARBA"/>
</dbReference>
<evidence type="ECO:0000313" key="6">
    <source>
        <dbReference type="Proteomes" id="UP000823927"/>
    </source>
</evidence>
<dbReference type="InterPro" id="IPR002347">
    <property type="entry name" value="SDR_fam"/>
</dbReference>
<dbReference type="Proteomes" id="UP000823927">
    <property type="component" value="Unassembled WGS sequence"/>
</dbReference>
<accession>A0A9D1F3I2</accession>
<keyword evidence="2" id="KW-0560">Oxidoreductase</keyword>
<reference evidence="5" key="2">
    <citation type="journal article" date="2021" name="PeerJ">
        <title>Extensive microbial diversity within the chicken gut microbiome revealed by metagenomics and culture.</title>
        <authorList>
            <person name="Gilroy R."/>
            <person name="Ravi A."/>
            <person name="Getino M."/>
            <person name="Pursley I."/>
            <person name="Horton D.L."/>
            <person name="Alikhan N.F."/>
            <person name="Baker D."/>
            <person name="Gharbi K."/>
            <person name="Hall N."/>
            <person name="Watson M."/>
            <person name="Adriaenssens E.M."/>
            <person name="Foster-Nyarko E."/>
            <person name="Jarju S."/>
            <person name="Secka A."/>
            <person name="Antonio M."/>
            <person name="Oren A."/>
            <person name="Chaudhuri R.R."/>
            <person name="La Ragione R."/>
            <person name="Hildebrand F."/>
            <person name="Pallen M.J."/>
        </authorList>
    </citation>
    <scope>NUCLEOTIDE SEQUENCE</scope>
    <source>
        <strain evidence="5">CHK178-757</strain>
    </source>
</reference>
<feature type="domain" description="Ketoreductase" evidence="4">
    <location>
        <begin position="8"/>
        <end position="197"/>
    </location>
</feature>
<dbReference type="GO" id="GO:0030497">
    <property type="term" value="P:fatty acid elongation"/>
    <property type="evidence" value="ECO:0007669"/>
    <property type="project" value="TreeGrafter"/>
</dbReference>
<dbReference type="SUPFAM" id="SSF51735">
    <property type="entry name" value="NAD(P)-binding Rossmann-fold domains"/>
    <property type="match status" value="1"/>
</dbReference>
<evidence type="ECO:0000313" key="5">
    <source>
        <dbReference type="EMBL" id="HIS46442.1"/>
    </source>
</evidence>
<dbReference type="SMART" id="SM00822">
    <property type="entry name" value="PKS_KR"/>
    <property type="match status" value="1"/>
</dbReference>
<dbReference type="PANTHER" id="PTHR42760:SF40">
    <property type="entry name" value="3-OXOACYL-[ACYL-CARRIER-PROTEIN] REDUCTASE, CHLOROPLASTIC"/>
    <property type="match status" value="1"/>
</dbReference>
<dbReference type="PROSITE" id="PS00061">
    <property type="entry name" value="ADH_SHORT"/>
    <property type="match status" value="1"/>
</dbReference>
<dbReference type="PANTHER" id="PTHR42760">
    <property type="entry name" value="SHORT-CHAIN DEHYDROGENASES/REDUCTASES FAMILY MEMBER"/>
    <property type="match status" value="1"/>
</dbReference>
<protein>
    <submittedName>
        <fullName evidence="5">SDR family NAD(P)-dependent oxidoreductase</fullName>
    </submittedName>
</protein>
<dbReference type="InterPro" id="IPR018247">
    <property type="entry name" value="EF_Hand_1_Ca_BS"/>
</dbReference>
<evidence type="ECO:0000256" key="2">
    <source>
        <dbReference type="ARBA" id="ARBA00023002"/>
    </source>
</evidence>
<dbReference type="PRINTS" id="PR00081">
    <property type="entry name" value="GDHRDH"/>
</dbReference>
<dbReference type="Pfam" id="PF00106">
    <property type="entry name" value="adh_short"/>
    <property type="match status" value="1"/>
</dbReference>
<evidence type="ECO:0000259" key="4">
    <source>
        <dbReference type="SMART" id="SM00822"/>
    </source>
</evidence>
<reference evidence="5" key="1">
    <citation type="submission" date="2020-10" db="EMBL/GenBank/DDBJ databases">
        <authorList>
            <person name="Gilroy R."/>
        </authorList>
    </citation>
    <scope>NUCLEOTIDE SEQUENCE</scope>
    <source>
        <strain evidence="5">CHK178-757</strain>
    </source>
</reference>
<dbReference type="PROSITE" id="PS00018">
    <property type="entry name" value="EF_HAND_1"/>
    <property type="match status" value="1"/>
</dbReference>
<dbReference type="FunFam" id="3.40.50.720:FF:000173">
    <property type="entry name" value="3-oxoacyl-[acyl-carrier protein] reductase"/>
    <property type="match status" value="1"/>
</dbReference>
<comment type="similarity">
    <text evidence="1 3">Belongs to the short-chain dehydrogenases/reductases (SDR) family.</text>
</comment>
<dbReference type="Gene3D" id="3.40.50.720">
    <property type="entry name" value="NAD(P)-binding Rossmann-like Domain"/>
    <property type="match status" value="1"/>
</dbReference>
<name>A0A9D1F3I2_9FIRM</name>
<dbReference type="InterPro" id="IPR020904">
    <property type="entry name" value="Sc_DH/Rdtase_CS"/>
</dbReference>
<comment type="caution">
    <text evidence="5">The sequence shown here is derived from an EMBL/GenBank/DDBJ whole genome shotgun (WGS) entry which is preliminary data.</text>
</comment>
<organism evidence="5 6">
    <name type="scientific">Candidatus Scybalocola faecigallinarum</name>
    <dbReference type="NCBI Taxonomy" id="2840941"/>
    <lineage>
        <taxon>Bacteria</taxon>
        <taxon>Bacillati</taxon>
        <taxon>Bacillota</taxon>
        <taxon>Clostridia</taxon>
        <taxon>Lachnospirales</taxon>
        <taxon>Lachnospiraceae</taxon>
        <taxon>Lachnospiraceae incertae sedis</taxon>
        <taxon>Candidatus Scybalocola (ex Gilroy et al. 2021)</taxon>
    </lineage>
</organism>
<evidence type="ECO:0000256" key="3">
    <source>
        <dbReference type="RuleBase" id="RU000363"/>
    </source>
</evidence>